<dbReference type="Gene3D" id="2.130.10.10">
    <property type="entry name" value="YVTN repeat-like/Quinoprotein amine dehydrogenase"/>
    <property type="match status" value="1"/>
</dbReference>
<dbReference type="InParanoid" id="A0A3G9J4B1"/>
<accession>A0A3G9J4B1</accession>
<protein>
    <recommendedName>
        <fullName evidence="4">6-phosphogluconolactonase</fullName>
    </recommendedName>
</protein>
<dbReference type="InterPro" id="IPR050282">
    <property type="entry name" value="Cycloisomerase_2"/>
</dbReference>
<comment type="similarity">
    <text evidence="1">Belongs to the cycloisomerase 2 family.</text>
</comment>
<reference evidence="2 3" key="1">
    <citation type="submission" date="2018-11" db="EMBL/GenBank/DDBJ databases">
        <title>Novel Erysipelotrichaceae bacterium isolated from small intestine of a swine.</title>
        <authorList>
            <person name="Kim J.S."/>
            <person name="Choe H."/>
            <person name="Lee Y.R."/>
            <person name="Kim K.M."/>
            <person name="Park D.S."/>
        </authorList>
    </citation>
    <scope>NUCLEOTIDE SEQUENCE [LARGE SCALE GENOMIC DNA]</scope>
    <source>
        <strain evidence="2 3">SG0102</strain>
    </source>
</reference>
<evidence type="ECO:0000313" key="3">
    <source>
        <dbReference type="Proteomes" id="UP000268059"/>
    </source>
</evidence>
<name>A0A3G9J4B1_9FIRM</name>
<dbReference type="Pfam" id="PF10282">
    <property type="entry name" value="Lactonase"/>
    <property type="match status" value="1"/>
</dbReference>
<organism evidence="2 3">
    <name type="scientific">Intestinibaculum porci</name>
    <dbReference type="NCBI Taxonomy" id="2487118"/>
    <lineage>
        <taxon>Bacteria</taxon>
        <taxon>Bacillati</taxon>
        <taxon>Bacillota</taxon>
        <taxon>Erysipelotrichia</taxon>
        <taxon>Erysipelotrichales</taxon>
        <taxon>Erysipelotrichaceae</taxon>
        <taxon>Intestinibaculum</taxon>
    </lineage>
</organism>
<dbReference type="InterPro" id="IPR019405">
    <property type="entry name" value="Lactonase_7-beta_prop"/>
</dbReference>
<evidence type="ECO:0008006" key="4">
    <source>
        <dbReference type="Google" id="ProtNLM"/>
    </source>
</evidence>
<dbReference type="SUPFAM" id="SSF75011">
    <property type="entry name" value="3-carboxy-cis,cis-mucoante lactonizing enzyme"/>
    <property type="match status" value="1"/>
</dbReference>
<dbReference type="InterPro" id="IPR015943">
    <property type="entry name" value="WD40/YVTN_repeat-like_dom_sf"/>
</dbReference>
<dbReference type="PANTHER" id="PTHR30344">
    <property type="entry name" value="6-PHOSPHOGLUCONOLACTONASE-RELATED"/>
    <property type="match status" value="1"/>
</dbReference>
<dbReference type="Proteomes" id="UP000268059">
    <property type="component" value="Chromosome"/>
</dbReference>
<dbReference type="EMBL" id="AP019309">
    <property type="protein sequence ID" value="BBH25997.1"/>
    <property type="molecule type" value="Genomic_DNA"/>
</dbReference>
<keyword evidence="3" id="KW-1185">Reference proteome</keyword>
<dbReference type="OrthoDB" id="9790815at2"/>
<dbReference type="PANTHER" id="PTHR30344:SF1">
    <property type="entry name" value="6-PHOSPHOGLUCONOLACTONASE"/>
    <property type="match status" value="1"/>
</dbReference>
<gene>
    <name evidence="2" type="ORF">SG0102_09310</name>
</gene>
<evidence type="ECO:0000256" key="1">
    <source>
        <dbReference type="ARBA" id="ARBA00005564"/>
    </source>
</evidence>
<dbReference type="GO" id="GO:0017057">
    <property type="term" value="F:6-phosphogluconolactonase activity"/>
    <property type="evidence" value="ECO:0007669"/>
    <property type="project" value="TreeGrafter"/>
</dbReference>
<proteinExistence type="inferred from homology"/>
<evidence type="ECO:0000313" key="2">
    <source>
        <dbReference type="EMBL" id="BBH25997.1"/>
    </source>
</evidence>
<dbReference type="AlphaFoldDB" id="A0A3G9J4B1"/>
<dbReference type="KEGG" id="ebm:SG0102_09310"/>
<sequence>MGLFSRTKTVDLFFVGCDGTDLDRGIYGFYLDVTNGQIVKKKFVKSLANPIAMRPFGRFMNITYRNGSGKDVDGGIWQYAMMDLQLGLAQRSPYQGKTYVDTIISPDGKMCYGIDYYNGEIVSSPIVKSKMTKIHLEGQLSSSSVDPIKQSESHPSSLCFTPDGKLVVTDLGGDEVLIYDFDEEGHLIFNEEASFKVEAGSGPRKLIFNHQGDYAYLINEISSMIHVYHYEDGHFTLVQSLSSYLKEEYDGQNMPTDLVLSEDDDYLFVTNKGDDTLVAFAIDEEHQIKRVDCLEVDEGPSCLQLFENKYLVVCSKAAGTVESFEIRAHERNGVLFETQSRVSIHSPTCIALGKTQVRVTNWS</sequence>
<dbReference type="RefSeq" id="WP_125118908.1">
    <property type="nucleotide sequence ID" value="NZ_AP019309.1"/>
</dbReference>